<evidence type="ECO:0000256" key="4">
    <source>
        <dbReference type="ARBA" id="ARBA00023136"/>
    </source>
</evidence>
<dbReference type="Gene3D" id="1.25.40.390">
    <property type="match status" value="1"/>
</dbReference>
<evidence type="ECO:0000313" key="8">
    <source>
        <dbReference type="EMBL" id="SPZ83708.1"/>
    </source>
</evidence>
<dbReference type="InterPro" id="IPR012944">
    <property type="entry name" value="SusD_RagB_dom"/>
</dbReference>
<feature type="domain" description="SusD-like N-terminal" evidence="7">
    <location>
        <begin position="104"/>
        <end position="241"/>
    </location>
</feature>
<dbReference type="PROSITE" id="PS51257">
    <property type="entry name" value="PROKAR_LIPOPROTEIN"/>
    <property type="match status" value="1"/>
</dbReference>
<evidence type="ECO:0000259" key="6">
    <source>
        <dbReference type="Pfam" id="PF07980"/>
    </source>
</evidence>
<dbReference type="SUPFAM" id="SSF48452">
    <property type="entry name" value="TPR-like"/>
    <property type="match status" value="1"/>
</dbReference>
<gene>
    <name evidence="8" type="ORF">NCTC11343_00227</name>
</gene>
<evidence type="ECO:0000256" key="5">
    <source>
        <dbReference type="ARBA" id="ARBA00023237"/>
    </source>
</evidence>
<reference evidence="8 9" key="1">
    <citation type="submission" date="2018-06" db="EMBL/GenBank/DDBJ databases">
        <authorList>
            <consortium name="Pathogen Informatics"/>
            <person name="Doyle S."/>
        </authorList>
    </citation>
    <scope>NUCLEOTIDE SEQUENCE [LARGE SCALE GENOMIC DNA]</scope>
    <source>
        <strain evidence="8 9">NCTC11343</strain>
    </source>
</reference>
<evidence type="ECO:0000313" key="9">
    <source>
        <dbReference type="Proteomes" id="UP000251241"/>
    </source>
</evidence>
<name>A0A2X2INT0_SPHMU</name>
<dbReference type="RefSeq" id="WP_112373578.1">
    <property type="nucleotide sequence ID" value="NZ_CP069793.1"/>
</dbReference>
<keyword evidence="3" id="KW-0732">Signal</keyword>
<proteinExistence type="inferred from homology"/>
<dbReference type="InterPro" id="IPR033985">
    <property type="entry name" value="SusD-like_N"/>
</dbReference>
<sequence length="537" mass="62276">MKRFFLNYRLAVLLMLVFLLGSCKKFLVEEPVNSTFAGAYWKSSGDLRSAMAGNYALVRDVMNSGNWNPSPRYFMYGDAIAKNYFTIQYNGDGLEGIQNGDFTFQYNVENFGDWTKYYKAITMSNIIINRVPKVADDLLTDVTNPTKFKNEMLGEAYFLRAFTYFMMLRVWGDVPVVTEEYDDPISAPELARSTKKEVMAQIEKDALQAHELLPWQYSLVGNAKVTANKGAVNALLAHFYLWKATMSDVNSNQPDLETVDKADKAIDEILNNGMYSLTDTSNYYKTFEGLSGEGIFEIAMSENTREGTNQHIANMFLRTAQLATSGTNSRCYVNADYLTNHFYKIDQVWDWYWNTSLQQWEWKAMPSQVFDDSDIRCRRNFTDLNSDKPTCVKYQSVVYRNPSQKQDAYVSNNLIVFRLADMRLLKAEIALYRNQVSKAIDIINEFRKRNGADESAFVDNTSSKDDVMYEYIIERGKELYLEGHIFYDLLRTRQYSNFVPWLSESRFRQEGFYWPINPALFKNNNKLTQTSYWRGKV</sequence>
<dbReference type="Proteomes" id="UP000251241">
    <property type="component" value="Unassembled WGS sequence"/>
</dbReference>
<evidence type="ECO:0000259" key="7">
    <source>
        <dbReference type="Pfam" id="PF14322"/>
    </source>
</evidence>
<dbReference type="Pfam" id="PF14322">
    <property type="entry name" value="SusD-like_3"/>
    <property type="match status" value="1"/>
</dbReference>
<keyword evidence="4" id="KW-0472">Membrane</keyword>
<organism evidence="8 9">
    <name type="scientific">Sphingobacterium multivorum</name>
    <dbReference type="NCBI Taxonomy" id="28454"/>
    <lineage>
        <taxon>Bacteria</taxon>
        <taxon>Pseudomonadati</taxon>
        <taxon>Bacteroidota</taxon>
        <taxon>Sphingobacteriia</taxon>
        <taxon>Sphingobacteriales</taxon>
        <taxon>Sphingobacteriaceae</taxon>
        <taxon>Sphingobacterium</taxon>
    </lineage>
</organism>
<feature type="domain" description="RagB/SusD" evidence="6">
    <location>
        <begin position="392"/>
        <end position="533"/>
    </location>
</feature>
<dbReference type="CDD" id="cd08977">
    <property type="entry name" value="SusD"/>
    <property type="match status" value="1"/>
</dbReference>
<dbReference type="AlphaFoldDB" id="A0A2X2INT0"/>
<evidence type="ECO:0000256" key="3">
    <source>
        <dbReference type="ARBA" id="ARBA00022729"/>
    </source>
</evidence>
<dbReference type="GO" id="GO:0009279">
    <property type="term" value="C:cell outer membrane"/>
    <property type="evidence" value="ECO:0007669"/>
    <property type="project" value="UniProtKB-SubCell"/>
</dbReference>
<evidence type="ECO:0000256" key="2">
    <source>
        <dbReference type="ARBA" id="ARBA00006275"/>
    </source>
</evidence>
<comment type="subcellular location">
    <subcellularLocation>
        <location evidence="1">Cell outer membrane</location>
    </subcellularLocation>
</comment>
<protein>
    <submittedName>
        <fullName evidence="8">SusD family</fullName>
    </submittedName>
</protein>
<accession>A0A2X2INT0</accession>
<evidence type="ECO:0000256" key="1">
    <source>
        <dbReference type="ARBA" id="ARBA00004442"/>
    </source>
</evidence>
<dbReference type="InterPro" id="IPR011990">
    <property type="entry name" value="TPR-like_helical_dom_sf"/>
</dbReference>
<keyword evidence="5" id="KW-0998">Cell outer membrane</keyword>
<dbReference type="EMBL" id="UAUU01000002">
    <property type="protein sequence ID" value="SPZ83708.1"/>
    <property type="molecule type" value="Genomic_DNA"/>
</dbReference>
<dbReference type="GeneID" id="97181952"/>
<dbReference type="Pfam" id="PF07980">
    <property type="entry name" value="SusD_RagB"/>
    <property type="match status" value="1"/>
</dbReference>
<comment type="similarity">
    <text evidence="2">Belongs to the SusD family.</text>
</comment>